<comment type="caution">
    <text evidence="1">The sequence shown here is derived from an EMBL/GenBank/DDBJ whole genome shotgun (WGS) entry which is preliminary data.</text>
</comment>
<dbReference type="OrthoDB" id="8419627at2"/>
<dbReference type="EMBL" id="AWXZ01000040">
    <property type="protein sequence ID" value="ESR22711.1"/>
    <property type="molecule type" value="Genomic_DNA"/>
</dbReference>
<proteinExistence type="predicted"/>
<dbReference type="Proteomes" id="UP000017819">
    <property type="component" value="Unassembled WGS sequence"/>
</dbReference>
<reference evidence="1 2" key="1">
    <citation type="journal article" date="2014" name="Genome Announc.">
        <title>Draft Genome Sequence of Lutibaculum baratangense Strain AMV1T, Isolated from a Mud Volcano in Andamans, India.</title>
        <authorList>
            <person name="Singh A."/>
            <person name="Sreenivas A."/>
            <person name="Sathyanarayana Reddy G."/>
            <person name="Pinnaka A.K."/>
            <person name="Shivaji S."/>
        </authorList>
    </citation>
    <scope>NUCLEOTIDE SEQUENCE [LARGE SCALE GENOMIC DNA]</scope>
    <source>
        <strain evidence="1 2">AMV1</strain>
    </source>
</reference>
<dbReference type="RefSeq" id="WP_023433957.1">
    <property type="nucleotide sequence ID" value="NZ_AWXZ01000040.1"/>
</dbReference>
<name>V4R937_9HYPH</name>
<gene>
    <name evidence="1" type="ORF">N177_3848</name>
</gene>
<evidence type="ECO:0000313" key="1">
    <source>
        <dbReference type="EMBL" id="ESR22711.1"/>
    </source>
</evidence>
<accession>V4R937</accession>
<dbReference type="AlphaFoldDB" id="V4R937"/>
<keyword evidence="2" id="KW-1185">Reference proteome</keyword>
<evidence type="ECO:0000313" key="2">
    <source>
        <dbReference type="Proteomes" id="UP000017819"/>
    </source>
</evidence>
<organism evidence="1 2">
    <name type="scientific">Lutibaculum baratangense AMV1</name>
    <dbReference type="NCBI Taxonomy" id="631454"/>
    <lineage>
        <taxon>Bacteria</taxon>
        <taxon>Pseudomonadati</taxon>
        <taxon>Pseudomonadota</taxon>
        <taxon>Alphaproteobacteria</taxon>
        <taxon>Hyphomicrobiales</taxon>
        <taxon>Tepidamorphaceae</taxon>
        <taxon>Lutibaculum</taxon>
    </lineage>
</organism>
<sequence>MSFLGFFGFLGRSHDLRQLDAALRAFDLHPRIVPEAVKLALLRLVKDTPQGDDFRPAASLLAYCMLGPQGFAHANGEEATLEQEARIERALAAGQGTDAEIVLLALHAKVVQPSVVDLFDLRSEQSG</sequence>
<dbReference type="eggNOG" id="ENOG5032RSU">
    <property type="taxonomic scope" value="Bacteria"/>
</dbReference>
<dbReference type="STRING" id="631454.N177_3848"/>
<protein>
    <submittedName>
        <fullName evidence="1">Uncharacterized protein</fullName>
    </submittedName>
</protein>